<dbReference type="Pfam" id="PF10137">
    <property type="entry name" value="CAP12-PCTIR_TIR"/>
    <property type="match status" value="1"/>
</dbReference>
<evidence type="ECO:0000313" key="3">
    <source>
        <dbReference type="Proteomes" id="UP001302349"/>
    </source>
</evidence>
<dbReference type="PIRSF" id="PIRSF032620">
    <property type="entry name" value="UCP032620"/>
    <property type="match status" value="1"/>
</dbReference>
<proteinExistence type="predicted"/>
<evidence type="ECO:0000259" key="1">
    <source>
        <dbReference type="Pfam" id="PF10137"/>
    </source>
</evidence>
<gene>
    <name evidence="2" type="ORF">RT717_05935</name>
</gene>
<name>A0ABZ0IVK2_9BACT</name>
<evidence type="ECO:0000313" key="2">
    <source>
        <dbReference type="EMBL" id="WOK08174.1"/>
    </source>
</evidence>
<dbReference type="RefSeq" id="WP_317490819.1">
    <property type="nucleotide sequence ID" value="NZ_CP136051.1"/>
</dbReference>
<dbReference type="InterPro" id="IPR019302">
    <property type="entry name" value="CAP12/PCTIR_TIR_dom"/>
</dbReference>
<keyword evidence="3" id="KW-1185">Reference proteome</keyword>
<dbReference type="InterPro" id="IPR014571">
    <property type="entry name" value="UCP032620"/>
</dbReference>
<organism evidence="2 3">
    <name type="scientific">Imperialibacter roseus</name>
    <dbReference type="NCBI Taxonomy" id="1324217"/>
    <lineage>
        <taxon>Bacteria</taxon>
        <taxon>Pseudomonadati</taxon>
        <taxon>Bacteroidota</taxon>
        <taxon>Cytophagia</taxon>
        <taxon>Cytophagales</taxon>
        <taxon>Flammeovirgaceae</taxon>
        <taxon>Imperialibacter</taxon>
    </lineage>
</organism>
<reference evidence="2 3" key="1">
    <citation type="journal article" date="2023" name="Microbiol. Resour. Announc.">
        <title>Complete Genome Sequence of Imperialibacter roseus strain P4T.</title>
        <authorList>
            <person name="Tizabi D.R."/>
            <person name="Bachvaroff T."/>
            <person name="Hill R.T."/>
        </authorList>
    </citation>
    <scope>NUCLEOTIDE SEQUENCE [LARGE SCALE GENOMIC DNA]</scope>
    <source>
        <strain evidence="2 3">P4T</strain>
    </source>
</reference>
<sequence>MAKRTIATKSENNNPTVLVVGREYFKEELGKRIVIGEEIHNRQIQTNRQFEQARQDYYDWNDFNSEFLKQSFNNPNNEYKSSYDNVNQKFIYVSQSPAEELQEFIEDVKNKVNNLRQLVAKTSLIKTEINEPIIAKTSSAASNKVFIVHGHNNEVKVNIARTVEKLGLEAIILHEQANSGKTIIEKFEEHSEVAFAIVLLTDDDFGKSKKADSLNNRARQNVILELGYFIGKLSRNKVCPLYVPGVELPSDLHGLLYIELDAEESWKFKLAKELKASGLDVDVNKIL</sequence>
<dbReference type="EMBL" id="CP136051">
    <property type="protein sequence ID" value="WOK08174.1"/>
    <property type="molecule type" value="Genomic_DNA"/>
</dbReference>
<accession>A0ABZ0IVK2</accession>
<dbReference type="Proteomes" id="UP001302349">
    <property type="component" value="Chromosome"/>
</dbReference>
<protein>
    <submittedName>
        <fullName evidence="2">Nucleotide-binding protein</fullName>
    </submittedName>
</protein>
<feature type="domain" description="CD-NTase-associated protein 12/Pycsar effector protein TIR" evidence="1">
    <location>
        <begin position="144"/>
        <end position="261"/>
    </location>
</feature>